<evidence type="ECO:0000313" key="4">
    <source>
        <dbReference type="Proteomes" id="UP000226257"/>
    </source>
</evidence>
<dbReference type="Pfam" id="PF11611">
    <property type="entry name" value="DUF4352"/>
    <property type="match status" value="1"/>
</dbReference>
<organism evidence="3 4">
    <name type="scientific">Bacillus cereus</name>
    <dbReference type="NCBI Taxonomy" id="1396"/>
    <lineage>
        <taxon>Bacteria</taxon>
        <taxon>Bacillati</taxon>
        <taxon>Bacillota</taxon>
        <taxon>Bacilli</taxon>
        <taxon>Bacillales</taxon>
        <taxon>Bacillaceae</taxon>
        <taxon>Bacillus</taxon>
        <taxon>Bacillus cereus group</taxon>
    </lineage>
</organism>
<dbReference type="Gene3D" id="2.60.40.1240">
    <property type="match status" value="1"/>
</dbReference>
<evidence type="ECO:0000259" key="2">
    <source>
        <dbReference type="Pfam" id="PF11611"/>
    </source>
</evidence>
<feature type="domain" description="DUF4352" evidence="2">
    <location>
        <begin position="14"/>
        <end position="64"/>
    </location>
</feature>
<sequence>MDDQGREFSNSSKAQIALHVSDKDSKLLFEKLNPGLSQTGKIIFDVPKDAEGLILKARDGMTGKEIKLKVE</sequence>
<dbReference type="EMBL" id="NVDQ01000007">
    <property type="protein sequence ID" value="PFV11306.1"/>
    <property type="molecule type" value="Genomic_DNA"/>
</dbReference>
<dbReference type="Proteomes" id="UP000226257">
    <property type="component" value="Unassembled WGS sequence"/>
</dbReference>
<evidence type="ECO:0000256" key="1">
    <source>
        <dbReference type="ARBA" id="ARBA00022729"/>
    </source>
</evidence>
<protein>
    <recommendedName>
        <fullName evidence="2">DUF4352 domain-containing protein</fullName>
    </recommendedName>
</protein>
<proteinExistence type="predicted"/>
<accession>A0A9X7GA51</accession>
<gene>
    <name evidence="3" type="ORF">COK98_02730</name>
</gene>
<dbReference type="InterPro" id="IPR029051">
    <property type="entry name" value="DUF4352"/>
</dbReference>
<dbReference type="InterPro" id="IPR029050">
    <property type="entry name" value="Immunoprotect_excell_Ig-like"/>
</dbReference>
<reference evidence="3 4" key="1">
    <citation type="submission" date="2017-09" db="EMBL/GenBank/DDBJ databases">
        <title>Large-scale bioinformatics analysis of Bacillus genomes uncovers conserved roles of natural products in bacterial physiology.</title>
        <authorList>
            <consortium name="Agbiome Team Llc"/>
            <person name="Bleich R.M."/>
            <person name="Grubbs K.J."/>
            <person name="Santa Maria K.C."/>
            <person name="Allen S.E."/>
            <person name="Farag S."/>
            <person name="Shank E.A."/>
            <person name="Bowers A."/>
        </authorList>
    </citation>
    <scope>NUCLEOTIDE SEQUENCE [LARGE SCALE GENOMIC DNA]</scope>
    <source>
        <strain evidence="3 4">AFS060282</strain>
    </source>
</reference>
<comment type="caution">
    <text evidence="3">The sequence shown here is derived from an EMBL/GenBank/DDBJ whole genome shotgun (WGS) entry which is preliminary data.</text>
</comment>
<evidence type="ECO:0000313" key="3">
    <source>
        <dbReference type="EMBL" id="PFV11306.1"/>
    </source>
</evidence>
<keyword evidence="1" id="KW-0732">Signal</keyword>
<name>A0A9X7GA51_BACCE</name>
<dbReference type="AlphaFoldDB" id="A0A9X7GA51"/>